<keyword evidence="3" id="KW-0547">Nucleotide-binding</keyword>
<dbReference type="GO" id="GO:0140359">
    <property type="term" value="F:ABC-type transporter activity"/>
    <property type="evidence" value="ECO:0007669"/>
    <property type="project" value="InterPro"/>
</dbReference>
<sequence>MAAGIEVSNLSISFPLYHGDARSLKKRTKKLVGGLKVSRFQRDDRNRVVVRALSDVSFTVKPGERLGLVGRNGAGKTTLLRALGGIYEPVDGRVLVRGRLGTLLDTSLGMDIELTGRENIRLRGLFAGLSKTAIREIENDVETFADLGTFMDLPLKTYSSGMGLRLAFGLATAIMPDVLVMDEWFMAGDAAFMQKAAGRIAGLVEGAEILVISSHLPTVLEKWCTRLIWMEQGRIRMDGPVDEVLPAYLAAG</sequence>
<dbReference type="GO" id="GO:0005524">
    <property type="term" value="F:ATP binding"/>
    <property type="evidence" value="ECO:0007669"/>
    <property type="project" value="UniProtKB-KW"/>
</dbReference>
<dbReference type="InterPro" id="IPR015860">
    <property type="entry name" value="ABC_transpr_TagH-like"/>
</dbReference>
<comment type="similarity">
    <text evidence="1">Belongs to the ABC transporter superfamily.</text>
</comment>
<dbReference type="GO" id="GO:0016887">
    <property type="term" value="F:ATP hydrolysis activity"/>
    <property type="evidence" value="ECO:0007669"/>
    <property type="project" value="InterPro"/>
</dbReference>
<dbReference type="CDD" id="cd03220">
    <property type="entry name" value="ABC_KpsT_Wzt"/>
    <property type="match status" value="1"/>
</dbReference>
<dbReference type="Pfam" id="PF00005">
    <property type="entry name" value="ABC_tran"/>
    <property type="match status" value="1"/>
</dbReference>
<comment type="caution">
    <text evidence="6">The sequence shown here is derived from an EMBL/GenBank/DDBJ whole genome shotgun (WGS) entry which is preliminary data.</text>
</comment>
<dbReference type="InterPro" id="IPR003593">
    <property type="entry name" value="AAA+_ATPase"/>
</dbReference>
<dbReference type="InterPro" id="IPR050683">
    <property type="entry name" value="Bact_Polysacc_Export_ATP-bd"/>
</dbReference>
<proteinExistence type="inferred from homology"/>
<dbReference type="AlphaFoldDB" id="A0A967B4K9"/>
<evidence type="ECO:0000256" key="3">
    <source>
        <dbReference type="ARBA" id="ARBA00022741"/>
    </source>
</evidence>
<dbReference type="Proteomes" id="UP000597459">
    <property type="component" value="Unassembled WGS sequence"/>
</dbReference>
<dbReference type="InterPro" id="IPR003439">
    <property type="entry name" value="ABC_transporter-like_ATP-bd"/>
</dbReference>
<feature type="domain" description="ABC transporter" evidence="5">
    <location>
        <begin position="35"/>
        <end position="251"/>
    </location>
</feature>
<protein>
    <submittedName>
        <fullName evidence="6">ATP-binding cassette domain-containing protein</fullName>
    </submittedName>
</protein>
<evidence type="ECO:0000259" key="5">
    <source>
        <dbReference type="PROSITE" id="PS50893"/>
    </source>
</evidence>
<keyword evidence="2" id="KW-0813">Transport</keyword>
<organism evidence="6 7">
    <name type="scientific">Acetobacter estunensis</name>
    <dbReference type="NCBI Taxonomy" id="104097"/>
    <lineage>
        <taxon>Bacteria</taxon>
        <taxon>Pseudomonadati</taxon>
        <taxon>Pseudomonadota</taxon>
        <taxon>Alphaproteobacteria</taxon>
        <taxon>Acetobacterales</taxon>
        <taxon>Acetobacteraceae</taxon>
        <taxon>Acetobacter</taxon>
    </lineage>
</organism>
<dbReference type="PANTHER" id="PTHR46743">
    <property type="entry name" value="TEICHOIC ACIDS EXPORT ATP-BINDING PROTEIN TAGH"/>
    <property type="match status" value="1"/>
</dbReference>
<name>A0A967B4K9_9PROT</name>
<dbReference type="EMBL" id="WOTH01000002">
    <property type="protein sequence ID" value="NHO52740.1"/>
    <property type="molecule type" value="Genomic_DNA"/>
</dbReference>
<evidence type="ECO:0000256" key="4">
    <source>
        <dbReference type="ARBA" id="ARBA00022840"/>
    </source>
</evidence>
<dbReference type="SUPFAM" id="SSF52540">
    <property type="entry name" value="P-loop containing nucleoside triphosphate hydrolases"/>
    <property type="match status" value="1"/>
</dbReference>
<gene>
    <name evidence="6" type="ORF">GOB87_02005</name>
</gene>
<dbReference type="RefSeq" id="WP_166312862.1">
    <property type="nucleotide sequence ID" value="NZ_WOTH01000002.1"/>
</dbReference>
<dbReference type="Gene3D" id="3.40.50.300">
    <property type="entry name" value="P-loop containing nucleotide triphosphate hydrolases"/>
    <property type="match status" value="1"/>
</dbReference>
<keyword evidence="4 6" id="KW-0067">ATP-binding</keyword>
<evidence type="ECO:0000256" key="1">
    <source>
        <dbReference type="ARBA" id="ARBA00005417"/>
    </source>
</evidence>
<dbReference type="SMART" id="SM00382">
    <property type="entry name" value="AAA"/>
    <property type="match status" value="1"/>
</dbReference>
<evidence type="ECO:0000313" key="6">
    <source>
        <dbReference type="EMBL" id="NHO52740.1"/>
    </source>
</evidence>
<accession>A0A967B4K9</accession>
<dbReference type="PROSITE" id="PS50893">
    <property type="entry name" value="ABC_TRANSPORTER_2"/>
    <property type="match status" value="1"/>
</dbReference>
<evidence type="ECO:0000313" key="7">
    <source>
        <dbReference type="Proteomes" id="UP000597459"/>
    </source>
</evidence>
<dbReference type="InterPro" id="IPR027417">
    <property type="entry name" value="P-loop_NTPase"/>
</dbReference>
<dbReference type="GO" id="GO:0016020">
    <property type="term" value="C:membrane"/>
    <property type="evidence" value="ECO:0007669"/>
    <property type="project" value="InterPro"/>
</dbReference>
<dbReference type="PANTHER" id="PTHR46743:SF2">
    <property type="entry name" value="TEICHOIC ACIDS EXPORT ATP-BINDING PROTEIN TAGH"/>
    <property type="match status" value="1"/>
</dbReference>
<evidence type="ECO:0000256" key="2">
    <source>
        <dbReference type="ARBA" id="ARBA00022448"/>
    </source>
</evidence>
<keyword evidence="7" id="KW-1185">Reference proteome</keyword>
<reference evidence="6" key="1">
    <citation type="submission" date="2019-11" db="EMBL/GenBank/DDBJ databases">
        <title>Description of new Acetobacter species.</title>
        <authorList>
            <person name="Cleenwerck I."/>
            <person name="Sombolestani A.S."/>
        </authorList>
    </citation>
    <scope>NUCLEOTIDE SEQUENCE</scope>
    <source>
        <strain evidence="6">LMG 1626</strain>
    </source>
</reference>